<protein>
    <submittedName>
        <fullName evidence="2">Uncharacterized protein</fullName>
    </submittedName>
</protein>
<sequence>MRVSTIVILLGIVLFVLPVPGTFIAGGLVLVAGGLARWGGL</sequence>
<evidence type="ECO:0000256" key="1">
    <source>
        <dbReference type="SAM" id="Phobius"/>
    </source>
</evidence>
<evidence type="ECO:0000313" key="3">
    <source>
        <dbReference type="Proteomes" id="UP000268233"/>
    </source>
</evidence>
<reference evidence="2 3" key="1">
    <citation type="submission" date="2018-10" db="EMBL/GenBank/DDBJ databases">
        <title>Genomic Encyclopedia of Archaeal and Bacterial Type Strains, Phase II (KMG-II): from individual species to whole genera.</title>
        <authorList>
            <person name="Goeker M."/>
        </authorList>
    </citation>
    <scope>NUCLEOTIDE SEQUENCE [LARGE SCALE GENOMIC DNA]</scope>
    <source>
        <strain evidence="2 3">DSM 11927</strain>
    </source>
</reference>
<dbReference type="Proteomes" id="UP000268233">
    <property type="component" value="Unassembled WGS sequence"/>
</dbReference>
<dbReference type="EMBL" id="RBWW01000001">
    <property type="protein sequence ID" value="RKS84062.1"/>
    <property type="molecule type" value="Genomic_DNA"/>
</dbReference>
<evidence type="ECO:0000313" key="2">
    <source>
        <dbReference type="EMBL" id="RKS84062.1"/>
    </source>
</evidence>
<keyword evidence="1" id="KW-0472">Membrane</keyword>
<proteinExistence type="predicted"/>
<keyword evidence="3" id="KW-1185">Reference proteome</keyword>
<dbReference type="AlphaFoldDB" id="A0A495R9V0"/>
<feature type="transmembrane region" description="Helical" evidence="1">
    <location>
        <begin position="6"/>
        <end position="36"/>
    </location>
</feature>
<organism evidence="2 3">
    <name type="scientific">Haloarcula quadrata</name>
    <dbReference type="NCBI Taxonomy" id="182779"/>
    <lineage>
        <taxon>Archaea</taxon>
        <taxon>Methanobacteriati</taxon>
        <taxon>Methanobacteriota</taxon>
        <taxon>Stenosarchaea group</taxon>
        <taxon>Halobacteria</taxon>
        <taxon>Halobacteriales</taxon>
        <taxon>Haloarculaceae</taxon>
        <taxon>Haloarcula</taxon>
    </lineage>
</organism>
<comment type="caution">
    <text evidence="2">The sequence shown here is derived from an EMBL/GenBank/DDBJ whole genome shotgun (WGS) entry which is preliminary data.</text>
</comment>
<name>A0A495R9V0_9EURY</name>
<accession>A0A495R9V0</accession>
<dbReference type="RefSeq" id="WP_193790551.1">
    <property type="nucleotide sequence ID" value="NZ_RBWW01000001.1"/>
</dbReference>
<gene>
    <name evidence="2" type="ORF">BDK61_3462</name>
</gene>
<keyword evidence="1" id="KW-1133">Transmembrane helix</keyword>
<keyword evidence="1" id="KW-0812">Transmembrane</keyword>